<dbReference type="Pfam" id="PF13532">
    <property type="entry name" value="2OG-FeII_Oxy_2"/>
    <property type="match status" value="1"/>
</dbReference>
<dbReference type="GO" id="GO:0046872">
    <property type="term" value="F:metal ion binding"/>
    <property type="evidence" value="ECO:0007669"/>
    <property type="project" value="UniProtKB-KW"/>
</dbReference>
<feature type="compositionally biased region" description="Basic and acidic residues" evidence="15">
    <location>
        <begin position="524"/>
        <end position="554"/>
    </location>
</feature>
<evidence type="ECO:0000256" key="15">
    <source>
        <dbReference type="SAM" id="MobiDB-lite"/>
    </source>
</evidence>
<feature type="region of interest" description="Disordered" evidence="15">
    <location>
        <begin position="304"/>
        <end position="399"/>
    </location>
</feature>
<dbReference type="FunFam" id="2.60.120.590:FF:000002">
    <property type="entry name" value="RNA demethylase ALKBH5"/>
    <property type="match status" value="1"/>
</dbReference>
<keyword evidence="18" id="KW-1185">Reference proteome</keyword>
<feature type="compositionally biased region" description="Acidic residues" evidence="15">
    <location>
        <begin position="459"/>
        <end position="476"/>
    </location>
</feature>
<organism evidence="17 18">
    <name type="scientific">Octopus vulgaris</name>
    <name type="common">Common octopus</name>
    <dbReference type="NCBI Taxonomy" id="6645"/>
    <lineage>
        <taxon>Eukaryota</taxon>
        <taxon>Metazoa</taxon>
        <taxon>Spiralia</taxon>
        <taxon>Lophotrochozoa</taxon>
        <taxon>Mollusca</taxon>
        <taxon>Cephalopoda</taxon>
        <taxon>Coleoidea</taxon>
        <taxon>Octopodiformes</taxon>
        <taxon>Octopoda</taxon>
        <taxon>Incirrata</taxon>
        <taxon>Octopodidae</taxon>
        <taxon>Octopus</taxon>
    </lineage>
</organism>
<dbReference type="PANTHER" id="PTHR32074">
    <property type="entry name" value="RNA DEMETHYLASE ALKBH5"/>
    <property type="match status" value="1"/>
</dbReference>
<keyword evidence="10" id="KW-1015">Disulfide bond</keyword>
<dbReference type="AlphaFoldDB" id="A0AA36BZ61"/>
<evidence type="ECO:0000313" key="18">
    <source>
        <dbReference type="Proteomes" id="UP001162480"/>
    </source>
</evidence>
<evidence type="ECO:0000256" key="10">
    <source>
        <dbReference type="ARBA" id="ARBA00023157"/>
    </source>
</evidence>
<accession>A0AA36BZ61</accession>
<comment type="similarity">
    <text evidence="3">Belongs to the alkB family.</text>
</comment>
<dbReference type="GO" id="GO:0016607">
    <property type="term" value="C:nuclear speck"/>
    <property type="evidence" value="ECO:0007669"/>
    <property type="project" value="UniProtKB-SubCell"/>
</dbReference>
<comment type="cofactor">
    <cofactor evidence="1">
        <name>Fe(2+)</name>
        <dbReference type="ChEBI" id="CHEBI:29033"/>
    </cofactor>
</comment>
<comment type="subcellular location">
    <subcellularLocation>
        <location evidence="2">Nucleus speckle</location>
    </subcellularLocation>
</comment>
<evidence type="ECO:0000256" key="8">
    <source>
        <dbReference type="ARBA" id="ARBA00023002"/>
    </source>
</evidence>
<evidence type="ECO:0000256" key="5">
    <source>
        <dbReference type="ARBA" id="ARBA00018485"/>
    </source>
</evidence>
<evidence type="ECO:0000256" key="6">
    <source>
        <dbReference type="ARBA" id="ARBA00022723"/>
    </source>
</evidence>
<proteinExistence type="inferred from homology"/>
<feature type="compositionally biased region" description="Basic and acidic residues" evidence="15">
    <location>
        <begin position="438"/>
        <end position="454"/>
    </location>
</feature>
<keyword evidence="9" id="KW-0408">Iron</keyword>
<protein>
    <recommendedName>
        <fullName evidence="5">RNA demethylase ALKBH5</fullName>
        <ecNumber evidence="4">1.14.11.53</ecNumber>
    </recommendedName>
    <alternativeName>
        <fullName evidence="12">Alkylated DNA repair protein alkB homolog 5</fullName>
    </alternativeName>
    <alternativeName>
        <fullName evidence="13">Alpha-ketoglutarate-dependent dioxygenase alkB homolog 5</fullName>
    </alternativeName>
</protein>
<keyword evidence="7" id="KW-0223">Dioxygenase</keyword>
<evidence type="ECO:0000259" key="16">
    <source>
        <dbReference type="Pfam" id="PF13532"/>
    </source>
</evidence>
<dbReference type="Gene3D" id="2.60.120.590">
    <property type="entry name" value="Alpha-ketoglutarate-dependent dioxygenase AlkB-like"/>
    <property type="match status" value="1"/>
</dbReference>
<feature type="compositionally biased region" description="Acidic residues" evidence="15">
    <location>
        <begin position="423"/>
        <end position="437"/>
    </location>
</feature>
<dbReference type="EC" id="1.14.11.53" evidence="4"/>
<keyword evidence="8" id="KW-0560">Oxidoreductase</keyword>
<keyword evidence="11" id="KW-0539">Nucleus</keyword>
<dbReference type="InterPro" id="IPR032860">
    <property type="entry name" value="ALKBH5"/>
</dbReference>
<gene>
    <name evidence="17" type="ORF">OCTVUL_1B003035</name>
</gene>
<evidence type="ECO:0000256" key="3">
    <source>
        <dbReference type="ARBA" id="ARBA00007879"/>
    </source>
</evidence>
<dbReference type="GO" id="GO:0006397">
    <property type="term" value="P:mRNA processing"/>
    <property type="evidence" value="ECO:0007669"/>
    <property type="project" value="InterPro"/>
</dbReference>
<comment type="catalytic activity">
    <reaction evidence="14">
        <text>an N(6)-methyladenosine in mRNA + 2-oxoglutarate + O2 = an adenosine in mRNA + formaldehyde + succinate + CO2</text>
        <dbReference type="Rhea" id="RHEA:49520"/>
        <dbReference type="Rhea" id="RHEA-COMP:12414"/>
        <dbReference type="Rhea" id="RHEA-COMP:12417"/>
        <dbReference type="ChEBI" id="CHEBI:15379"/>
        <dbReference type="ChEBI" id="CHEBI:16526"/>
        <dbReference type="ChEBI" id="CHEBI:16810"/>
        <dbReference type="ChEBI" id="CHEBI:16842"/>
        <dbReference type="ChEBI" id="CHEBI:30031"/>
        <dbReference type="ChEBI" id="CHEBI:74411"/>
        <dbReference type="ChEBI" id="CHEBI:74449"/>
        <dbReference type="EC" id="1.14.11.53"/>
    </reaction>
    <physiologicalReaction direction="left-to-right" evidence="14">
        <dbReference type="Rhea" id="RHEA:49521"/>
    </physiologicalReaction>
</comment>
<dbReference type="InterPro" id="IPR027450">
    <property type="entry name" value="AlkB-like"/>
</dbReference>
<feature type="region of interest" description="Disordered" evidence="15">
    <location>
        <begin position="1"/>
        <end position="73"/>
    </location>
</feature>
<feature type="compositionally biased region" description="Polar residues" evidence="15">
    <location>
        <begin position="314"/>
        <end position="327"/>
    </location>
</feature>
<evidence type="ECO:0000313" key="17">
    <source>
        <dbReference type="EMBL" id="CAI9743380.1"/>
    </source>
</evidence>
<evidence type="ECO:0000256" key="9">
    <source>
        <dbReference type="ARBA" id="ARBA00023004"/>
    </source>
</evidence>
<feature type="compositionally biased region" description="Basic residues" evidence="15">
    <location>
        <begin position="555"/>
        <end position="573"/>
    </location>
</feature>
<dbReference type="GO" id="GO:1990931">
    <property type="term" value="F:mRNA N6-methyladenosine dioxygenase activity"/>
    <property type="evidence" value="ECO:0007669"/>
    <property type="project" value="UniProtKB-EC"/>
</dbReference>
<dbReference type="EMBL" id="OX597842">
    <property type="protein sequence ID" value="CAI9743380.1"/>
    <property type="molecule type" value="Genomic_DNA"/>
</dbReference>
<dbReference type="PANTHER" id="PTHR32074:SF2">
    <property type="entry name" value="RNA DEMETHYLASE ALKBH5"/>
    <property type="match status" value="1"/>
</dbReference>
<evidence type="ECO:0000256" key="7">
    <source>
        <dbReference type="ARBA" id="ARBA00022964"/>
    </source>
</evidence>
<feature type="compositionally biased region" description="Basic residues" evidence="15">
    <location>
        <begin position="381"/>
        <end position="391"/>
    </location>
</feature>
<feature type="region of interest" description="Disordered" evidence="15">
    <location>
        <begin position="417"/>
        <end position="573"/>
    </location>
</feature>
<dbReference type="SUPFAM" id="SSF51197">
    <property type="entry name" value="Clavaminate synthase-like"/>
    <property type="match status" value="1"/>
</dbReference>
<dbReference type="GO" id="GO:0006406">
    <property type="term" value="P:mRNA export from nucleus"/>
    <property type="evidence" value="ECO:0007669"/>
    <property type="project" value="TreeGrafter"/>
</dbReference>
<evidence type="ECO:0000256" key="13">
    <source>
        <dbReference type="ARBA" id="ARBA00033313"/>
    </source>
</evidence>
<name>A0AA36BZ61_OCTVU</name>
<sequence length="573" mass="64207">MAAGYLDLREKLQGPPHWGRSSSRQERKRRYRRDPYDGKGAGRHGARQRYLKASNSNNNGDDNDVIGMDCPPRERRSLEGMREAELRHIHSGIKQRRLFNACQCEGIESKIDEVVSLGKKGYYRDHTIDRAPLRIKYFFGEGYTYGSQLHRRGPGMERLYPKGEVDDIPDWIHELVIKPLREAGVVPDGFINSAVINDYLPGGCIVSHVDPPHIFDRPIVSVSFFSDSTLCFGCKFSFKPIRVSEPVLSLPVDRGCVTILSGYAANSVTHCIRPQDVVARRAVIILRRVFPSAPRLRMDVIPSSSSYNKRHKYSNSVDASGSSNNCSADDGTTKDSKGVNSLNDSHDNHVNIDDTSNDGTVDIDDDDVNNSNTASSDQHNRHQHHHHHHPRLGPTKSIVLKPVKSCRSTKLKSIHSGVYKSDDNDDGDSSGDSNADDGGERGRRRVDSVDDDHVGGAGDDNDGELEDDDDDDDDDDNGRRSETVRVHSKVISLNRHGVTPPAKDYYDDRGSSGRRRRYTHRPKGCVDGDNKHGHVEEKGDDGVDGGDENRDFYGRMKKSRRHNNKHITRFRDV</sequence>
<keyword evidence="6" id="KW-0479">Metal-binding</keyword>
<feature type="domain" description="Alpha-ketoglutarate-dependent dioxygenase AlkB-like" evidence="16">
    <location>
        <begin position="160"/>
        <end position="275"/>
    </location>
</feature>
<reference evidence="17" key="1">
    <citation type="submission" date="2023-08" db="EMBL/GenBank/DDBJ databases">
        <authorList>
            <person name="Alioto T."/>
            <person name="Alioto T."/>
            <person name="Gomez Garrido J."/>
        </authorList>
    </citation>
    <scope>NUCLEOTIDE SEQUENCE</scope>
</reference>
<dbReference type="Proteomes" id="UP001162480">
    <property type="component" value="Chromosome 29"/>
</dbReference>
<evidence type="ECO:0000256" key="12">
    <source>
        <dbReference type="ARBA" id="ARBA00030726"/>
    </source>
</evidence>
<feature type="compositionally biased region" description="Basic residues" evidence="15">
    <location>
        <begin position="512"/>
        <end position="523"/>
    </location>
</feature>
<dbReference type="InterPro" id="IPR037151">
    <property type="entry name" value="AlkB-like_sf"/>
</dbReference>
<evidence type="ECO:0000256" key="2">
    <source>
        <dbReference type="ARBA" id="ARBA00004324"/>
    </source>
</evidence>
<evidence type="ECO:0000256" key="1">
    <source>
        <dbReference type="ARBA" id="ARBA00001954"/>
    </source>
</evidence>
<evidence type="ECO:0000256" key="11">
    <source>
        <dbReference type="ARBA" id="ARBA00023242"/>
    </source>
</evidence>
<evidence type="ECO:0000256" key="4">
    <source>
        <dbReference type="ARBA" id="ARBA00012931"/>
    </source>
</evidence>
<feature type="compositionally biased region" description="Basic residues" evidence="15">
    <location>
        <begin position="41"/>
        <end position="50"/>
    </location>
</feature>
<evidence type="ECO:0000256" key="14">
    <source>
        <dbReference type="ARBA" id="ARBA00047565"/>
    </source>
</evidence>